<keyword evidence="4 5" id="KW-0472">Membrane</keyword>
<reference evidence="8" key="1">
    <citation type="submission" date="2024-06" db="EMBL/GenBank/DDBJ databases">
        <title>Caulobacter inopinatus, sp. nov.</title>
        <authorList>
            <person name="Donachie S.P."/>
        </authorList>
    </citation>
    <scope>NUCLEOTIDE SEQUENCE</scope>
    <source>
        <strain evidence="8">73W</strain>
    </source>
</reference>
<feature type="transmembrane region" description="Helical" evidence="5">
    <location>
        <begin position="69"/>
        <end position="89"/>
    </location>
</feature>
<feature type="transmembrane region" description="Helical" evidence="5">
    <location>
        <begin position="401"/>
        <end position="421"/>
    </location>
</feature>
<comment type="catalytic activity">
    <reaction evidence="5">
        <text>a quinone + NADH + 5 H(+)(in) = a quinol + NAD(+) + 4 H(+)(out)</text>
        <dbReference type="Rhea" id="RHEA:57888"/>
        <dbReference type="ChEBI" id="CHEBI:15378"/>
        <dbReference type="ChEBI" id="CHEBI:24646"/>
        <dbReference type="ChEBI" id="CHEBI:57540"/>
        <dbReference type="ChEBI" id="CHEBI:57945"/>
        <dbReference type="ChEBI" id="CHEBI:132124"/>
    </reaction>
</comment>
<feature type="transmembrane region" description="Helical" evidence="5">
    <location>
        <begin position="293"/>
        <end position="313"/>
    </location>
</feature>
<dbReference type="InterPro" id="IPR001750">
    <property type="entry name" value="ND/Mrp_TM"/>
</dbReference>
<dbReference type="GO" id="GO:0048038">
    <property type="term" value="F:quinone binding"/>
    <property type="evidence" value="ECO:0007669"/>
    <property type="project" value="UniProtKB-KW"/>
</dbReference>
<protein>
    <recommendedName>
        <fullName evidence="5">NADH-quinone oxidoreductase subunit N</fullName>
        <ecNumber evidence="5">7.1.1.-</ecNumber>
    </recommendedName>
    <alternativeName>
        <fullName evidence="5">NADH dehydrogenase I subunit N</fullName>
    </alternativeName>
    <alternativeName>
        <fullName evidence="5">NDH-1 subunit N</fullName>
    </alternativeName>
</protein>
<keyword evidence="2 5" id="KW-0812">Transmembrane</keyword>
<feature type="transmembrane region" description="Helical" evidence="5">
    <location>
        <begin position="6"/>
        <end position="29"/>
    </location>
</feature>
<sequence length="478" mass="49378">MNLSSALSLALPEVILAASALILVVWGAFQGRSNPIFSGAAVLVLLAAAAVAAMGPHGVAFNGAYVADGVAAFAKVAIYIASALAIPLGDKWLGARGDAKFEFPILIVLTALGMGVMASAGDLISLYVGVELHSLALYVLAAFRRDNAKGSEAGLKYFVLGALSSGLLLYGASLIYGFAGSTKFTDIAAVVSNGADTGVLFGLVFLICGLAFKVSAAPFHMWTPDVYEGAPTPVVGFFAAAPKLAAMVLLARVLQEAFGGAEAQWRQILVIVALLSIFVGAFAGLAQKNLKRLWAYSSIANIGYAVLGLAAGGEAGMQSMLMFLILYMVDVTGFFACLSALNRGGKPMETIEDMAGLVKERPGLALAITAFSLSALGLPPLSGFWAKFYVFKAAIGTGDVVMQTAAVLGLVGSVVAAFYYLRLIKTMWFDGSVGATDKPEPGARLIAFAMALFAFPVVLVALVWIDPIAKAAAAAFGG</sequence>
<dbReference type="Pfam" id="PF00361">
    <property type="entry name" value="Proton_antipo_M"/>
    <property type="match status" value="1"/>
</dbReference>
<dbReference type="GO" id="GO:0005886">
    <property type="term" value="C:plasma membrane"/>
    <property type="evidence" value="ECO:0007669"/>
    <property type="project" value="UniProtKB-SubCell"/>
</dbReference>
<name>A0AB39KSV7_9CAUL</name>
<comment type="function">
    <text evidence="5">NDH-1 shuttles electrons from NADH, via FMN and iron-sulfur (Fe-S) centers, to quinones in the respiratory chain. The immediate electron acceptor for the enzyme in this species is believed to be ubiquinone. Couples the redox reaction to proton translocation (for every two electrons transferred, four hydrogen ions are translocated across the cytoplasmic membrane), and thus conserves the redox energy in a proton gradient.</text>
</comment>
<keyword evidence="5" id="KW-0874">Quinone</keyword>
<feature type="transmembrane region" description="Helical" evidence="5">
    <location>
        <begin position="234"/>
        <end position="253"/>
    </location>
</feature>
<comment type="subcellular location">
    <subcellularLocation>
        <location evidence="5">Cell membrane</location>
        <topology evidence="5">Multi-pass membrane protein</topology>
    </subcellularLocation>
    <subcellularLocation>
        <location evidence="1">Endomembrane system</location>
        <topology evidence="1">Multi-pass membrane protein</topology>
    </subcellularLocation>
    <subcellularLocation>
        <location evidence="6">Membrane</location>
        <topology evidence="6">Multi-pass membrane protein</topology>
    </subcellularLocation>
</comment>
<keyword evidence="5" id="KW-1003">Cell membrane</keyword>
<gene>
    <name evidence="5 8" type="primary">nuoN</name>
    <name evidence="8" type="ORF">ABOZ73_18885</name>
</gene>
<evidence type="ECO:0000256" key="6">
    <source>
        <dbReference type="RuleBase" id="RU000320"/>
    </source>
</evidence>
<dbReference type="NCBIfam" id="NF004440">
    <property type="entry name" value="PRK05777.1-3"/>
    <property type="match status" value="1"/>
</dbReference>
<dbReference type="InterPro" id="IPR010096">
    <property type="entry name" value="NADH-Q_OxRdtase_suN/2"/>
</dbReference>
<comment type="similarity">
    <text evidence="5">Belongs to the complex I subunit 2 family.</text>
</comment>
<keyword evidence="5" id="KW-0813">Transport</keyword>
<evidence type="ECO:0000313" key="8">
    <source>
        <dbReference type="EMBL" id="XDO96800.1"/>
    </source>
</evidence>
<evidence type="ECO:0000256" key="3">
    <source>
        <dbReference type="ARBA" id="ARBA00022989"/>
    </source>
</evidence>
<keyword evidence="5" id="KW-0830">Ubiquinone</keyword>
<feature type="transmembrane region" description="Helical" evidence="5">
    <location>
        <begin position="155"/>
        <end position="179"/>
    </location>
</feature>
<dbReference type="GO" id="GO:0042773">
    <property type="term" value="P:ATP synthesis coupled electron transport"/>
    <property type="evidence" value="ECO:0007669"/>
    <property type="project" value="InterPro"/>
</dbReference>
<feature type="transmembrane region" description="Helical" evidence="5">
    <location>
        <begin position="199"/>
        <end position="222"/>
    </location>
</feature>
<feature type="transmembrane region" description="Helical" evidence="5">
    <location>
        <begin position="319"/>
        <end position="341"/>
    </location>
</feature>
<evidence type="ECO:0000259" key="7">
    <source>
        <dbReference type="Pfam" id="PF00361"/>
    </source>
</evidence>
<organism evidence="8">
    <name type="scientific">Caulobacter sp. 73W</name>
    <dbReference type="NCBI Taxonomy" id="3161137"/>
    <lineage>
        <taxon>Bacteria</taxon>
        <taxon>Pseudomonadati</taxon>
        <taxon>Pseudomonadota</taxon>
        <taxon>Alphaproteobacteria</taxon>
        <taxon>Caulobacterales</taxon>
        <taxon>Caulobacteraceae</taxon>
        <taxon>Caulobacter</taxon>
    </lineage>
</organism>
<feature type="transmembrane region" description="Helical" evidence="5">
    <location>
        <begin position="442"/>
        <end position="465"/>
    </location>
</feature>
<feature type="transmembrane region" description="Helical" evidence="5">
    <location>
        <begin position="124"/>
        <end position="143"/>
    </location>
</feature>
<dbReference type="PANTHER" id="PTHR22773">
    <property type="entry name" value="NADH DEHYDROGENASE"/>
    <property type="match status" value="1"/>
</dbReference>
<dbReference type="AlphaFoldDB" id="A0AB39KSV7"/>
<dbReference type="GO" id="GO:0050136">
    <property type="term" value="F:NADH dehydrogenase (quinone) (non-electrogenic) activity"/>
    <property type="evidence" value="ECO:0007669"/>
    <property type="project" value="UniProtKB-UniRule"/>
</dbReference>
<dbReference type="HAMAP" id="MF_00445">
    <property type="entry name" value="NDH1_NuoN_1"/>
    <property type="match status" value="1"/>
</dbReference>
<comment type="subunit">
    <text evidence="5">NDH-1 is composed of 14 different subunits. Subunits NuoA, H, J, K, L, M, N constitute the membrane sector of the complex.</text>
</comment>
<feature type="transmembrane region" description="Helical" evidence="5">
    <location>
        <begin position="265"/>
        <end position="286"/>
    </location>
</feature>
<proteinExistence type="inferred from homology"/>
<feature type="transmembrane region" description="Helical" evidence="5">
    <location>
        <begin position="36"/>
        <end position="57"/>
    </location>
</feature>
<keyword evidence="5" id="KW-0520">NAD</keyword>
<keyword evidence="3 5" id="KW-1133">Transmembrane helix</keyword>
<feature type="transmembrane region" description="Helical" evidence="5">
    <location>
        <begin position="101"/>
        <end position="118"/>
    </location>
</feature>
<accession>A0AB39KSV7</accession>
<evidence type="ECO:0000256" key="5">
    <source>
        <dbReference type="HAMAP-Rule" id="MF_00445"/>
    </source>
</evidence>
<evidence type="ECO:0000256" key="4">
    <source>
        <dbReference type="ARBA" id="ARBA00023136"/>
    </source>
</evidence>
<dbReference type="GO" id="GO:0012505">
    <property type="term" value="C:endomembrane system"/>
    <property type="evidence" value="ECO:0007669"/>
    <property type="project" value="UniProtKB-SubCell"/>
</dbReference>
<dbReference type="RefSeq" id="WP_369059637.1">
    <property type="nucleotide sequence ID" value="NZ_CP158375.1"/>
</dbReference>
<evidence type="ECO:0000256" key="2">
    <source>
        <dbReference type="ARBA" id="ARBA00022692"/>
    </source>
</evidence>
<dbReference type="EMBL" id="CP158375">
    <property type="protein sequence ID" value="XDO96800.1"/>
    <property type="molecule type" value="Genomic_DNA"/>
</dbReference>
<dbReference type="GO" id="GO:0008137">
    <property type="term" value="F:NADH dehydrogenase (ubiquinone) activity"/>
    <property type="evidence" value="ECO:0007669"/>
    <property type="project" value="InterPro"/>
</dbReference>
<keyword evidence="5" id="KW-1278">Translocase</keyword>
<feature type="transmembrane region" description="Helical" evidence="5">
    <location>
        <begin position="362"/>
        <end position="381"/>
    </location>
</feature>
<dbReference type="EC" id="7.1.1.-" evidence="5"/>
<evidence type="ECO:0000256" key="1">
    <source>
        <dbReference type="ARBA" id="ARBA00004127"/>
    </source>
</evidence>
<feature type="domain" description="NADH:quinone oxidoreductase/Mrp antiporter transmembrane" evidence="7">
    <location>
        <begin position="120"/>
        <end position="408"/>
    </location>
</feature>
<dbReference type="NCBIfam" id="TIGR01770">
    <property type="entry name" value="NDH_I_N"/>
    <property type="match status" value="1"/>
</dbReference>